<dbReference type="Proteomes" id="UP000029121">
    <property type="component" value="Unassembled WGS sequence"/>
</dbReference>
<reference evidence="4" key="1">
    <citation type="journal article" date="2013" name="Nat. Genet.">
        <title>The Capsella rubella genome and the genomic consequences of rapid mating system evolution.</title>
        <authorList>
            <person name="Slotte T."/>
            <person name="Hazzouri K.M."/>
            <person name="Agren J.A."/>
            <person name="Koenig D."/>
            <person name="Maumus F."/>
            <person name="Guo Y.L."/>
            <person name="Steige K."/>
            <person name="Platts A.E."/>
            <person name="Escobar J.S."/>
            <person name="Newman L.K."/>
            <person name="Wang W."/>
            <person name="Mandakova T."/>
            <person name="Vello E."/>
            <person name="Smith L.M."/>
            <person name="Henz S.R."/>
            <person name="Steffen J."/>
            <person name="Takuno S."/>
            <person name="Brandvain Y."/>
            <person name="Coop G."/>
            <person name="Andolfatto P."/>
            <person name="Hu T.T."/>
            <person name="Blanchette M."/>
            <person name="Clark R.M."/>
            <person name="Quesneville H."/>
            <person name="Nordborg M."/>
            <person name="Gaut B.S."/>
            <person name="Lysak M.A."/>
            <person name="Jenkins J."/>
            <person name="Grimwood J."/>
            <person name="Chapman J."/>
            <person name="Prochnik S."/>
            <person name="Shu S."/>
            <person name="Rokhsar D."/>
            <person name="Schmutz J."/>
            <person name="Weigel D."/>
            <person name="Wright S.I."/>
        </authorList>
    </citation>
    <scope>NUCLEOTIDE SEQUENCE [LARGE SCALE GENOMIC DNA]</scope>
    <source>
        <strain evidence="4">cv. Monte Gargano</strain>
    </source>
</reference>
<dbReference type="SUPFAM" id="SSF81383">
    <property type="entry name" value="F-box domain"/>
    <property type="match status" value="1"/>
</dbReference>
<proteinExistence type="predicted"/>
<organism evidence="3 4">
    <name type="scientific">Capsella rubella</name>
    <dbReference type="NCBI Taxonomy" id="81985"/>
    <lineage>
        <taxon>Eukaryota</taxon>
        <taxon>Viridiplantae</taxon>
        <taxon>Streptophyta</taxon>
        <taxon>Embryophyta</taxon>
        <taxon>Tracheophyta</taxon>
        <taxon>Spermatophyta</taxon>
        <taxon>Magnoliopsida</taxon>
        <taxon>eudicotyledons</taxon>
        <taxon>Gunneridae</taxon>
        <taxon>Pentapetalae</taxon>
        <taxon>rosids</taxon>
        <taxon>malvids</taxon>
        <taxon>Brassicales</taxon>
        <taxon>Brassicaceae</taxon>
        <taxon>Camelineae</taxon>
        <taxon>Capsella</taxon>
    </lineage>
</organism>
<dbReference type="Pfam" id="PF00646">
    <property type="entry name" value="F-box"/>
    <property type="match status" value="1"/>
</dbReference>
<dbReference type="PANTHER" id="PTHR31111:SF132">
    <property type="entry name" value="F-BOX ASSOCIATED UBIQUITINATION EFFECTOR FAMILY PROTEIN-RELATED"/>
    <property type="match status" value="1"/>
</dbReference>
<dbReference type="InterPro" id="IPR013187">
    <property type="entry name" value="F-box-assoc_dom_typ3"/>
</dbReference>
<dbReference type="SMART" id="SM00256">
    <property type="entry name" value="FBOX"/>
    <property type="match status" value="1"/>
</dbReference>
<dbReference type="Pfam" id="PF08268">
    <property type="entry name" value="FBA_3"/>
    <property type="match status" value="1"/>
</dbReference>
<dbReference type="InterPro" id="IPR001810">
    <property type="entry name" value="F-box_dom"/>
</dbReference>
<feature type="region of interest" description="Disordered" evidence="1">
    <location>
        <begin position="1"/>
        <end position="26"/>
    </location>
</feature>
<accession>R0HB39</accession>
<dbReference type="NCBIfam" id="TIGR01640">
    <property type="entry name" value="F_box_assoc_1"/>
    <property type="match status" value="1"/>
</dbReference>
<protein>
    <recommendedName>
        <fullName evidence="2">F-box domain-containing protein</fullName>
    </recommendedName>
</protein>
<keyword evidence="4" id="KW-1185">Reference proteome</keyword>
<dbReference type="AlphaFoldDB" id="R0HB39"/>
<gene>
    <name evidence="3" type="ORF">CARUB_v10002817mg</name>
</gene>
<name>R0HB39_9BRAS</name>
<sequence>MDEQKENRGMIQRATDDNDGDEDRCRQDSLPLDLAMDLLSRLPAKSIARFLCVSKHWSSFTTVPSFTKSFATRCSAQPPSLLVTFSKNLKRFVFSFPQDQNLDGSYPPVYSYQMTDTDSWCWNHSQSIHGLVLLQGSVIWNPTMRRFSTLPTPTTNKTVSYLGYDPLEDKHKVLCLSKDESKQPRVLTLGAQESWRIISKDFPLHYPYRDCHGQCINGILYYEACFRIGDGGERRIMSFDVRTEKFDSIELPEFYLGSYPHMILYKGRLSIVEIRSLPSIDIWILKDGDSSHKYWKQKRFNLPLSEIDPIKSKILTFNGVSDTTGELIFTLWRFSDSFWVLYFIMRSESIREAFFEGVFGDDFRCCYGLDSYGIHSIDVIPNHYESLVSL</sequence>
<feature type="domain" description="F-box" evidence="2">
    <location>
        <begin position="30"/>
        <end position="70"/>
    </location>
</feature>
<evidence type="ECO:0000313" key="4">
    <source>
        <dbReference type="Proteomes" id="UP000029121"/>
    </source>
</evidence>
<dbReference type="PANTHER" id="PTHR31111">
    <property type="entry name" value="BNAA05G37150D PROTEIN-RELATED"/>
    <property type="match status" value="1"/>
</dbReference>
<dbReference type="EMBL" id="KB870810">
    <property type="protein sequence ID" value="EOA22230.1"/>
    <property type="molecule type" value="Genomic_DNA"/>
</dbReference>
<evidence type="ECO:0000256" key="1">
    <source>
        <dbReference type="SAM" id="MobiDB-lite"/>
    </source>
</evidence>
<dbReference type="InterPro" id="IPR036047">
    <property type="entry name" value="F-box-like_dom_sf"/>
</dbReference>
<evidence type="ECO:0000259" key="2">
    <source>
        <dbReference type="SMART" id="SM00256"/>
    </source>
</evidence>
<dbReference type="InterPro" id="IPR017451">
    <property type="entry name" value="F-box-assoc_interact_dom"/>
</dbReference>
<evidence type="ECO:0000313" key="3">
    <source>
        <dbReference type="EMBL" id="EOA22230.1"/>
    </source>
</evidence>